<accession>A0A8H4PI11</accession>
<dbReference type="OrthoDB" id="2157530at2759"/>
<proteinExistence type="predicted"/>
<sequence>MEHDLSLWPLDNVWSEKRRDNIPSWVPDWSDDYRWSDNVLSELGHIPLDPADRDIPSHWDGPPDQEVPSFKTSSDFKKLRLCGCVVGDIDQVFNGTDRAQAQAEVLASPPSTVQHELARRRHGAETVKLFRRIFSEVISGEEKEAQFVRLLLTLAPTQPEESFMKGAQHLRHALCTKLSSRDIQYIYTRAKRTLMAVKDEISRDSSILSYVESDLDAALDVILSERGLERESWREDICDLVLHRALGIAPSFYLLVRGLWINRSVFVTNTGLMGYAHGQASVGDLIVKFNGASGPSALRPMKEEFSIMAPAVVKFAGDATVTLRSLSTKEFVLV</sequence>
<organism evidence="1 2">
    <name type="scientific">Fusarium albosuccineum</name>
    <dbReference type="NCBI Taxonomy" id="1237068"/>
    <lineage>
        <taxon>Eukaryota</taxon>
        <taxon>Fungi</taxon>
        <taxon>Dikarya</taxon>
        <taxon>Ascomycota</taxon>
        <taxon>Pezizomycotina</taxon>
        <taxon>Sordariomycetes</taxon>
        <taxon>Hypocreomycetidae</taxon>
        <taxon>Hypocreales</taxon>
        <taxon>Nectriaceae</taxon>
        <taxon>Fusarium</taxon>
        <taxon>Fusarium decemcellulare species complex</taxon>
    </lineage>
</organism>
<comment type="caution">
    <text evidence="1">The sequence shown here is derived from an EMBL/GenBank/DDBJ whole genome shotgun (WGS) entry which is preliminary data.</text>
</comment>
<evidence type="ECO:0000313" key="2">
    <source>
        <dbReference type="Proteomes" id="UP000554235"/>
    </source>
</evidence>
<protein>
    <submittedName>
        <fullName evidence="1">Heterokaryon incompatibility</fullName>
    </submittedName>
</protein>
<reference evidence="1 2" key="1">
    <citation type="submission" date="2020-01" db="EMBL/GenBank/DDBJ databases">
        <title>Identification and distribution of gene clusters putatively required for synthesis of sphingolipid metabolism inhibitors in phylogenetically diverse species of the filamentous fungus Fusarium.</title>
        <authorList>
            <person name="Kim H.-S."/>
            <person name="Busman M."/>
            <person name="Brown D.W."/>
            <person name="Divon H."/>
            <person name="Uhlig S."/>
            <person name="Proctor R.H."/>
        </authorList>
    </citation>
    <scope>NUCLEOTIDE SEQUENCE [LARGE SCALE GENOMIC DNA]</scope>
    <source>
        <strain evidence="1 2">NRRL 20459</strain>
    </source>
</reference>
<keyword evidence="2" id="KW-1185">Reference proteome</keyword>
<name>A0A8H4PI11_9HYPO</name>
<evidence type="ECO:0000313" key="1">
    <source>
        <dbReference type="EMBL" id="KAF4470941.1"/>
    </source>
</evidence>
<dbReference type="AlphaFoldDB" id="A0A8H4PI11"/>
<dbReference type="Proteomes" id="UP000554235">
    <property type="component" value="Unassembled WGS sequence"/>
</dbReference>
<dbReference type="EMBL" id="JAADYS010000271">
    <property type="protein sequence ID" value="KAF4470941.1"/>
    <property type="molecule type" value="Genomic_DNA"/>
</dbReference>
<gene>
    <name evidence="1" type="ORF">FALBO_2156</name>
</gene>